<dbReference type="OrthoDB" id="2910287at2759"/>
<proteinExistence type="predicted"/>
<name>A0A0F9X2A7_TRIHA</name>
<dbReference type="EMBL" id="JOKZ01000334">
    <property type="protein sequence ID" value="KKO99360.1"/>
    <property type="molecule type" value="Genomic_DNA"/>
</dbReference>
<evidence type="ECO:0000313" key="3">
    <source>
        <dbReference type="Proteomes" id="UP000034112"/>
    </source>
</evidence>
<dbReference type="AlphaFoldDB" id="A0A0F9X2A7"/>
<reference evidence="3" key="1">
    <citation type="journal article" date="2015" name="Genome Announc.">
        <title>Draft whole-genome sequence of the biocontrol agent Trichoderma harzianum T6776.</title>
        <authorList>
            <person name="Baroncelli R."/>
            <person name="Piaggeschi G."/>
            <person name="Fiorini L."/>
            <person name="Bertolini E."/>
            <person name="Zapparata A."/>
            <person name="Pe M.E."/>
            <person name="Sarrocco S."/>
            <person name="Vannacci G."/>
        </authorList>
    </citation>
    <scope>NUCLEOTIDE SEQUENCE [LARGE SCALE GENOMIC DNA]</scope>
    <source>
        <strain evidence="3">T6776</strain>
    </source>
</reference>
<dbReference type="OMA" id="GRYNDFF"/>
<feature type="chain" id="PRO_5002529721" evidence="1">
    <location>
        <begin position="20"/>
        <end position="136"/>
    </location>
</feature>
<gene>
    <name evidence="2" type="ORF">THAR02_08545</name>
</gene>
<evidence type="ECO:0000313" key="2">
    <source>
        <dbReference type="EMBL" id="KKO99360.1"/>
    </source>
</evidence>
<comment type="caution">
    <text evidence="2">The sequence shown here is derived from an EMBL/GenBank/DDBJ whole genome shotgun (WGS) entry which is preliminary data.</text>
</comment>
<dbReference type="Proteomes" id="UP000034112">
    <property type="component" value="Unassembled WGS sequence"/>
</dbReference>
<accession>A0A0F9X2A7</accession>
<organism evidence="2 3">
    <name type="scientific">Trichoderma harzianum</name>
    <name type="common">Hypocrea lixii</name>
    <dbReference type="NCBI Taxonomy" id="5544"/>
    <lineage>
        <taxon>Eukaryota</taxon>
        <taxon>Fungi</taxon>
        <taxon>Dikarya</taxon>
        <taxon>Ascomycota</taxon>
        <taxon>Pezizomycotina</taxon>
        <taxon>Sordariomycetes</taxon>
        <taxon>Hypocreomycetidae</taxon>
        <taxon>Hypocreales</taxon>
        <taxon>Hypocreaceae</taxon>
        <taxon>Trichoderma</taxon>
    </lineage>
</organism>
<evidence type="ECO:0000256" key="1">
    <source>
        <dbReference type="SAM" id="SignalP"/>
    </source>
</evidence>
<protein>
    <submittedName>
        <fullName evidence="2">Uncharacterized protein</fullName>
    </submittedName>
</protein>
<sequence length="136" mass="14675">MELSGLAVIVSFLAGAVLATPVGLPASPPVTIRVFPSVRVCKDVNFGPPCNTVLSNYNECVNVPDGYNDKISSLQPNKEAGNCRFFQHINCNGPSFDSLYPGFDDLTAQLPEFNDQISSWQCYGRLPALNGPVPIK</sequence>
<feature type="signal peptide" evidence="1">
    <location>
        <begin position="1"/>
        <end position="19"/>
    </location>
</feature>
<keyword evidence="1" id="KW-0732">Signal</keyword>
<dbReference type="Gene3D" id="2.60.20.10">
    <property type="entry name" value="Crystallins"/>
    <property type="match status" value="1"/>
</dbReference>